<dbReference type="EMBL" id="JBBCAQ010000010">
    <property type="protein sequence ID" value="KAK7601624.1"/>
    <property type="molecule type" value="Genomic_DNA"/>
</dbReference>
<feature type="domain" description="J" evidence="3">
    <location>
        <begin position="46"/>
        <end position="104"/>
    </location>
</feature>
<evidence type="ECO:0000313" key="5">
    <source>
        <dbReference type="Proteomes" id="UP001367676"/>
    </source>
</evidence>
<comment type="caution">
    <text evidence="4">The sequence shown here is derived from an EMBL/GenBank/DDBJ whole genome shotgun (WGS) entry which is preliminary data.</text>
</comment>
<protein>
    <recommendedName>
        <fullName evidence="3">J domain-containing protein</fullName>
    </recommendedName>
</protein>
<dbReference type="CDD" id="cd06257">
    <property type="entry name" value="DnaJ"/>
    <property type="match status" value="1"/>
</dbReference>
<feature type="compositionally biased region" description="Basic and acidic residues" evidence="2">
    <location>
        <begin position="197"/>
        <end position="207"/>
    </location>
</feature>
<accession>A0AAN9Y7S4</accession>
<feature type="coiled-coil region" evidence="1">
    <location>
        <begin position="155"/>
        <end position="190"/>
    </location>
</feature>
<dbReference type="InterPro" id="IPR042858">
    <property type="entry name" value="DNAJC8"/>
</dbReference>
<dbReference type="Pfam" id="PF00226">
    <property type="entry name" value="DnaJ"/>
    <property type="match status" value="1"/>
</dbReference>
<dbReference type="InterPro" id="IPR001623">
    <property type="entry name" value="DnaJ_domain"/>
</dbReference>
<dbReference type="Gene3D" id="1.10.287.110">
    <property type="entry name" value="DnaJ domain"/>
    <property type="match status" value="1"/>
</dbReference>
<name>A0AAN9Y7S4_9HEMI</name>
<dbReference type="SMART" id="SM00271">
    <property type="entry name" value="DnaJ"/>
    <property type="match status" value="1"/>
</dbReference>
<sequence>MSTSKEADFEGFYNEVKAIEKRDAVLTSEQQINRLLRPGSTYFNLNPYEVLQIEPDSTIEVAKTKYRRLSLLVHPDKNHDNQENAQKAFEVVCKAWNIIENEESRNKCLQIIEEAKERTDLMISEKKKKNKGEPVEEEQPENYKRSIYVMTMKLFAEAERRRRNLEQRNMEEKKRQREQEIEEEEKLKVQREWQKNFDESRQNRVDSWKQFQANSSAKKVKKLKTFKPPKHKAETR</sequence>
<dbReference type="InterPro" id="IPR036869">
    <property type="entry name" value="J_dom_sf"/>
</dbReference>
<feature type="region of interest" description="Disordered" evidence="2">
    <location>
        <begin position="197"/>
        <end position="236"/>
    </location>
</feature>
<dbReference type="SUPFAM" id="SSF46565">
    <property type="entry name" value="Chaperone J-domain"/>
    <property type="match status" value="1"/>
</dbReference>
<keyword evidence="1" id="KW-0175">Coiled coil</keyword>
<dbReference type="AlphaFoldDB" id="A0AAN9Y7S4"/>
<gene>
    <name evidence="4" type="ORF">V9T40_009065</name>
</gene>
<evidence type="ECO:0000256" key="2">
    <source>
        <dbReference type="SAM" id="MobiDB-lite"/>
    </source>
</evidence>
<evidence type="ECO:0000259" key="3">
    <source>
        <dbReference type="PROSITE" id="PS50076"/>
    </source>
</evidence>
<feature type="compositionally biased region" description="Basic residues" evidence="2">
    <location>
        <begin position="218"/>
        <end position="230"/>
    </location>
</feature>
<evidence type="ECO:0000313" key="4">
    <source>
        <dbReference type="EMBL" id="KAK7601624.1"/>
    </source>
</evidence>
<dbReference type="PANTHER" id="PTHR15606:SF4">
    <property type="entry name" value="DNAJ HOMOLOG SUBFAMILY C MEMBER 8"/>
    <property type="match status" value="1"/>
</dbReference>
<organism evidence="4 5">
    <name type="scientific">Parthenolecanium corni</name>
    <dbReference type="NCBI Taxonomy" id="536013"/>
    <lineage>
        <taxon>Eukaryota</taxon>
        <taxon>Metazoa</taxon>
        <taxon>Ecdysozoa</taxon>
        <taxon>Arthropoda</taxon>
        <taxon>Hexapoda</taxon>
        <taxon>Insecta</taxon>
        <taxon>Pterygota</taxon>
        <taxon>Neoptera</taxon>
        <taxon>Paraneoptera</taxon>
        <taxon>Hemiptera</taxon>
        <taxon>Sternorrhyncha</taxon>
        <taxon>Coccoidea</taxon>
        <taxon>Coccidae</taxon>
        <taxon>Parthenolecanium</taxon>
    </lineage>
</organism>
<dbReference type="Proteomes" id="UP001367676">
    <property type="component" value="Unassembled WGS sequence"/>
</dbReference>
<dbReference type="PANTHER" id="PTHR15606">
    <property type="entry name" value="DNAJ HOMOLOG SUBFAMILY C MEMBER 8/LIPOPOLYSACCHARIDE SPECIFIC RESPONSE-7-RELATED"/>
    <property type="match status" value="1"/>
</dbReference>
<dbReference type="PROSITE" id="PS50076">
    <property type="entry name" value="DNAJ_2"/>
    <property type="match status" value="1"/>
</dbReference>
<dbReference type="FunFam" id="1.10.287.110:FF:000158">
    <property type="entry name" value="dnaJ homolog subfamily C member 8"/>
    <property type="match status" value="1"/>
</dbReference>
<proteinExistence type="predicted"/>
<evidence type="ECO:0000256" key="1">
    <source>
        <dbReference type="SAM" id="Coils"/>
    </source>
</evidence>
<reference evidence="4 5" key="1">
    <citation type="submission" date="2024-03" db="EMBL/GenBank/DDBJ databases">
        <title>Adaptation during the transition from Ophiocordyceps entomopathogen to insect associate is accompanied by gene loss and intensified selection.</title>
        <authorList>
            <person name="Ward C.M."/>
            <person name="Onetto C.A."/>
            <person name="Borneman A.R."/>
        </authorList>
    </citation>
    <scope>NUCLEOTIDE SEQUENCE [LARGE SCALE GENOMIC DNA]</scope>
    <source>
        <strain evidence="4">AWRI1</strain>
        <tissue evidence="4">Single Adult Female</tissue>
    </source>
</reference>
<keyword evidence="5" id="KW-1185">Reference proteome</keyword>
<dbReference type="PRINTS" id="PR00625">
    <property type="entry name" value="JDOMAIN"/>
</dbReference>
<dbReference type="GO" id="GO:0005634">
    <property type="term" value="C:nucleus"/>
    <property type="evidence" value="ECO:0007669"/>
    <property type="project" value="TreeGrafter"/>
</dbReference>